<evidence type="ECO:0000313" key="1">
    <source>
        <dbReference type="EMBL" id="CBX73776.1"/>
    </source>
</evidence>
<dbReference type="AlphaFoldDB" id="F4N6R8"/>
<accession>F4N6R8</accession>
<reference evidence="1" key="1">
    <citation type="journal article" date="2011" name="BMC Genomics">
        <title>Shotgun sequencing of Yersinia enterocolitica strain W22703 (biotype 2, serotype O:9): genomic evidence for oscillation between invertebrates and mammals.</title>
        <authorList>
            <person name="Fuchs T.M."/>
            <person name="Brandt K."/>
            <person name="Starke M."/>
            <person name="Rattei T."/>
        </authorList>
    </citation>
    <scope>NUCLEOTIDE SEQUENCE</scope>
</reference>
<name>F4N6R8_YEREN</name>
<organism evidence="1">
    <name type="scientific">Yersinia enterocolitica W22703</name>
    <dbReference type="NCBI Taxonomy" id="913028"/>
    <lineage>
        <taxon>Bacteria</taxon>
        <taxon>Pseudomonadati</taxon>
        <taxon>Pseudomonadota</taxon>
        <taxon>Gammaproteobacteria</taxon>
        <taxon>Enterobacterales</taxon>
        <taxon>Yersiniaceae</taxon>
        <taxon>Yersinia</taxon>
    </lineage>
</organism>
<dbReference type="AntiFam" id="ANF00052">
    <property type="entry name" value="Translation of DNA tandem repeat"/>
</dbReference>
<feature type="non-terminal residue" evidence="1">
    <location>
        <position position="1"/>
    </location>
</feature>
<gene>
    <name evidence="1" type="ORF">YEW_CK10090</name>
</gene>
<proteinExistence type="predicted"/>
<sequence length="124" mass="13807">KVNTFQVIASVIIEMAKTGKTASERLREPPGHLARRDDRNSLGGFHHGSGAIAPIKKPDIWLQYLSAIFKKKHLVYWERPYMARLEPSGTLIFTKGIRRLYDLPVFTAAGTLSITSGPRLGAFS</sequence>
<dbReference type="EMBL" id="FR718746">
    <property type="protein sequence ID" value="CBX73776.1"/>
    <property type="molecule type" value="Genomic_DNA"/>
</dbReference>
<protein>
    <submittedName>
        <fullName evidence="1">Uncharacterized protein</fullName>
    </submittedName>
</protein>